<keyword evidence="2" id="KW-1185">Reference proteome</keyword>
<dbReference type="RefSeq" id="WP_192377408.1">
    <property type="nucleotide sequence ID" value="NZ_CAJHIV010000002.1"/>
</dbReference>
<evidence type="ECO:0008006" key="3">
    <source>
        <dbReference type="Google" id="ProtNLM"/>
    </source>
</evidence>
<evidence type="ECO:0000313" key="2">
    <source>
        <dbReference type="Proteomes" id="UP000652176"/>
    </source>
</evidence>
<gene>
    <name evidence="1" type="ORF">IE877_24215</name>
</gene>
<sequence length="273" mass="31875">MSQEIQIQKKEALEEMHQSPEFKAQKKYFMRITNDAYLLLKLAFMYSSRAYDFSKNALSVQSTDDLAQSIQACSYLFDEGLITPVKRELRYIIESSIKYLYADQQTKGKNLQDKITFLQSIGSSIDVREDLNLSALHEEDAKLLINELNDVYRECCAYVHVSPRQVSERLDQRERGGALGYETTDELRKLNKLIFRVYDMALALYFHGYDLSMTGDLFVGALDDMPKWSFHKGKYVSTVSAYFDYKHERNMRKYGEARPWDAKNWPPRKLNKA</sequence>
<evidence type="ECO:0000313" key="1">
    <source>
        <dbReference type="EMBL" id="MBD9358932.1"/>
    </source>
</evidence>
<accession>A0ABR9D749</accession>
<reference evidence="1 2" key="1">
    <citation type="submission" date="2020-09" db="EMBL/GenBank/DDBJ databases">
        <title>Methylomonas albis sp. nov. and Methylomonas fluvii sp. nov.: Two cold-adapted methanotrophs from the River Elbe and an amended description of Methylovulum psychrotolerans strain Eb1.</title>
        <authorList>
            <person name="Bussmann I.K."/>
            <person name="Klings K.-W."/>
            <person name="Warnstedt J."/>
            <person name="Hoppert M."/>
            <person name="Saborowski A."/>
            <person name="Horn F."/>
            <person name="Liebner S."/>
        </authorList>
    </citation>
    <scope>NUCLEOTIDE SEQUENCE [LARGE SCALE GENOMIC DNA]</scope>
    <source>
        <strain evidence="1 2">EbA</strain>
    </source>
</reference>
<name>A0ABR9D749_9GAMM</name>
<protein>
    <recommendedName>
        <fullName evidence="3">HEPN AbiU2-like domain-containing protein</fullName>
    </recommendedName>
</protein>
<proteinExistence type="predicted"/>
<dbReference type="EMBL" id="JACXSS010000002">
    <property type="protein sequence ID" value="MBD9358932.1"/>
    <property type="molecule type" value="Genomic_DNA"/>
</dbReference>
<dbReference type="Proteomes" id="UP000652176">
    <property type="component" value="Unassembled WGS sequence"/>
</dbReference>
<organism evidence="1 2">
    <name type="scientific">Methylomonas albis</name>
    <dbReference type="NCBI Taxonomy" id="1854563"/>
    <lineage>
        <taxon>Bacteria</taxon>
        <taxon>Pseudomonadati</taxon>
        <taxon>Pseudomonadota</taxon>
        <taxon>Gammaproteobacteria</taxon>
        <taxon>Methylococcales</taxon>
        <taxon>Methylococcaceae</taxon>
        <taxon>Methylomonas</taxon>
    </lineage>
</organism>
<comment type="caution">
    <text evidence="1">The sequence shown here is derived from an EMBL/GenBank/DDBJ whole genome shotgun (WGS) entry which is preliminary data.</text>
</comment>